<sequence>MASGQRTDFSSQVEAAIINNQADVLENLLQQADVNMCLNNRRDSPLFLAVKLSRRAVVRTLLSSPGCDLGHQNINYYSPLDLALVMVYDNQKEPRQSACWDILELLLEAGAEPACPDAMLYVVRTALKLNDDQFILRLICTLIDCSTSLDMHTLLLVKLHRNQPLYSGSNSDEFLLRASDFTMKLIKAHHKDALSRIISCFPYYFDSHWESREGKESLFIKLVVYVTIFGWKWKDQADLSYMARVSPDLAQWCYQLPRAVPSLTHACRLALSSSPYSRQFIIPSRIPHILLNYLNFSDIDSLLPFKPSFDFSSIQL</sequence>
<dbReference type="SUPFAM" id="SSF48403">
    <property type="entry name" value="Ankyrin repeat"/>
    <property type="match status" value="1"/>
</dbReference>
<keyword evidence="1" id="KW-1185">Reference proteome</keyword>
<gene>
    <name evidence="2" type="primary">LOC101848978</name>
</gene>
<evidence type="ECO:0000313" key="2">
    <source>
        <dbReference type="RefSeq" id="XP_005100749.1"/>
    </source>
</evidence>
<name>A0ABM0JSX6_APLCA</name>
<protein>
    <submittedName>
        <fullName evidence="2">Uncharacterized protein LOC101848978</fullName>
    </submittedName>
</protein>
<dbReference type="RefSeq" id="XP_005100749.1">
    <property type="nucleotide sequence ID" value="XM_005100692.3"/>
</dbReference>
<reference evidence="2" key="1">
    <citation type="submission" date="2025-08" db="UniProtKB">
        <authorList>
            <consortium name="RefSeq"/>
        </authorList>
    </citation>
    <scope>IDENTIFICATION</scope>
</reference>
<accession>A0ABM0JSX6</accession>
<dbReference type="GeneID" id="101848978"/>
<evidence type="ECO:0000313" key="1">
    <source>
        <dbReference type="Proteomes" id="UP000694888"/>
    </source>
</evidence>
<dbReference type="InterPro" id="IPR036770">
    <property type="entry name" value="Ankyrin_rpt-contain_sf"/>
</dbReference>
<dbReference type="Proteomes" id="UP000694888">
    <property type="component" value="Unplaced"/>
</dbReference>
<dbReference type="Gene3D" id="1.25.40.20">
    <property type="entry name" value="Ankyrin repeat-containing domain"/>
    <property type="match status" value="1"/>
</dbReference>
<proteinExistence type="predicted"/>
<organism evidence="1 2">
    <name type="scientific">Aplysia californica</name>
    <name type="common">California sea hare</name>
    <dbReference type="NCBI Taxonomy" id="6500"/>
    <lineage>
        <taxon>Eukaryota</taxon>
        <taxon>Metazoa</taxon>
        <taxon>Spiralia</taxon>
        <taxon>Lophotrochozoa</taxon>
        <taxon>Mollusca</taxon>
        <taxon>Gastropoda</taxon>
        <taxon>Heterobranchia</taxon>
        <taxon>Euthyneura</taxon>
        <taxon>Tectipleura</taxon>
        <taxon>Aplysiida</taxon>
        <taxon>Aplysioidea</taxon>
        <taxon>Aplysiidae</taxon>
        <taxon>Aplysia</taxon>
    </lineage>
</organism>